<feature type="transmembrane region" description="Helical" evidence="1">
    <location>
        <begin position="434"/>
        <end position="452"/>
    </location>
</feature>
<proteinExistence type="predicted"/>
<evidence type="ECO:0000313" key="3">
    <source>
        <dbReference type="EMBL" id="PJE38605.1"/>
    </source>
</evidence>
<feature type="transmembrane region" description="Helical" evidence="1">
    <location>
        <begin position="112"/>
        <end position="134"/>
    </location>
</feature>
<dbReference type="PANTHER" id="PTHR35342">
    <property type="entry name" value="TRICARBOXYLIC TRANSPORT PROTEIN"/>
    <property type="match status" value="1"/>
</dbReference>
<accession>A0A2M8J752</accession>
<dbReference type="InterPro" id="IPR002823">
    <property type="entry name" value="DUF112_TM"/>
</dbReference>
<name>A0A2M8J752_9RHOB</name>
<feature type="transmembrane region" description="Helical" evidence="1">
    <location>
        <begin position="146"/>
        <end position="165"/>
    </location>
</feature>
<feature type="domain" description="DUF112" evidence="2">
    <location>
        <begin position="19"/>
        <end position="440"/>
    </location>
</feature>
<keyword evidence="1" id="KW-1133">Transmembrane helix</keyword>
<feature type="transmembrane region" description="Helical" evidence="1">
    <location>
        <begin position="392"/>
        <end position="414"/>
    </location>
</feature>
<gene>
    <name evidence="3" type="ORF">CVM52_00315</name>
</gene>
<feature type="transmembrane region" description="Helical" evidence="1">
    <location>
        <begin position="464"/>
        <end position="487"/>
    </location>
</feature>
<comment type="caution">
    <text evidence="3">The sequence shown here is derived from an EMBL/GenBank/DDBJ whole genome shotgun (WGS) entry which is preliminary data.</text>
</comment>
<keyword evidence="1" id="KW-0472">Membrane</keyword>
<dbReference type="PANTHER" id="PTHR35342:SF5">
    <property type="entry name" value="TRICARBOXYLIC TRANSPORT PROTEIN"/>
    <property type="match status" value="1"/>
</dbReference>
<protein>
    <submittedName>
        <fullName evidence="3">Tricarboxylate transporter</fullName>
    </submittedName>
</protein>
<dbReference type="OrthoDB" id="9791872at2"/>
<keyword evidence="1" id="KW-0812">Transmembrane</keyword>
<dbReference type="Pfam" id="PF01970">
    <property type="entry name" value="TctA"/>
    <property type="match status" value="1"/>
</dbReference>
<organism evidence="3 4">
    <name type="scientific">Pseudooceanicola lipolyticus</name>
    <dbReference type="NCBI Taxonomy" id="2029104"/>
    <lineage>
        <taxon>Bacteria</taxon>
        <taxon>Pseudomonadati</taxon>
        <taxon>Pseudomonadota</taxon>
        <taxon>Alphaproteobacteria</taxon>
        <taxon>Rhodobacterales</taxon>
        <taxon>Paracoccaceae</taxon>
        <taxon>Pseudooceanicola</taxon>
    </lineage>
</organism>
<keyword evidence="4" id="KW-1185">Reference proteome</keyword>
<feature type="transmembrane region" description="Helical" evidence="1">
    <location>
        <begin position="361"/>
        <end position="385"/>
    </location>
</feature>
<dbReference type="Proteomes" id="UP000231553">
    <property type="component" value="Unassembled WGS sequence"/>
</dbReference>
<evidence type="ECO:0000259" key="2">
    <source>
        <dbReference type="Pfam" id="PF01970"/>
    </source>
</evidence>
<sequence>MFAELMGGFAALANPETFLYLVGGFLMGLVFGAIPGLTATLAIALLLPFTFAMELTNALVMVMAIFMSGIYAGSVTGITVNIPGAASGAITTLEGHALMKRGEGAKALSLDALASSIGGVLGAAVLMFVAVPMSQFALLFHTPDKFALVFMAVVTVVIVAKGSIWKSLVTVSLGLMISTVGFDNMVAQGRFDFGSANLIEGIQLLPAVIGLFAVCELLLQGGAKARAAADTPAFKVKHKDFWPDWKKVREIGFLTYLKSSVIGVMIGMLPGGGASMASFVAYAEAKRVSKTPQNYGNGSHEGLAAAESANNAMCGGAVVPLLTLGIPGDSVTAIIFGVLLIHGLVPGPGLLTTEMATVAPMFAALMVAAVFVFLSVLVFGPYYIWLARMNRGVLYAFIAMIAMVGTYASTYSVFQMWMALAIGIFGWSLRLMSYPLVPLLMGIILGPYLELYMRRSLITSNGDVMTFFSSPISIGLYAMTLLFIYFLRFKPPKAA</sequence>
<evidence type="ECO:0000256" key="1">
    <source>
        <dbReference type="SAM" id="Phobius"/>
    </source>
</evidence>
<dbReference type="RefSeq" id="WP_100160734.1">
    <property type="nucleotide sequence ID" value="NZ_PGTB01000001.1"/>
</dbReference>
<dbReference type="AlphaFoldDB" id="A0A2M8J752"/>
<dbReference type="EMBL" id="PGTB01000001">
    <property type="protein sequence ID" value="PJE38605.1"/>
    <property type="molecule type" value="Genomic_DNA"/>
</dbReference>
<evidence type="ECO:0000313" key="4">
    <source>
        <dbReference type="Proteomes" id="UP000231553"/>
    </source>
</evidence>
<feature type="transmembrane region" description="Helical" evidence="1">
    <location>
        <begin position="59"/>
        <end position="80"/>
    </location>
</feature>
<feature type="transmembrane region" description="Helical" evidence="1">
    <location>
        <begin position="318"/>
        <end position="341"/>
    </location>
</feature>
<reference evidence="3 4" key="1">
    <citation type="journal article" date="2018" name="Int. J. Syst. Evol. Microbiol.">
        <title>Pseudooceanicola lipolyticus sp. nov., a marine alphaproteobacterium, reclassification of Oceanicola flagellatus as Pseudooceanicola flagellatus comb. nov. and emended description of the genus Pseudooceanicola.</title>
        <authorList>
            <person name="Huang M.-M."/>
            <person name="Guo L.-L."/>
            <person name="Wu Y.-H."/>
            <person name="Lai Q.-L."/>
            <person name="Shao Z.-Z."/>
            <person name="Wang C.-S."/>
            <person name="Wu M."/>
            <person name="Xu X.-W."/>
        </authorList>
    </citation>
    <scope>NUCLEOTIDE SEQUENCE [LARGE SCALE GENOMIC DNA]</scope>
    <source>
        <strain evidence="3 4">157</strain>
    </source>
</reference>
<feature type="transmembrane region" description="Helical" evidence="1">
    <location>
        <begin position="20"/>
        <end position="47"/>
    </location>
</feature>
<feature type="transmembrane region" description="Helical" evidence="1">
    <location>
        <begin position="261"/>
        <end position="283"/>
    </location>
</feature>